<feature type="domain" description="ParE-like toxin" evidence="1">
    <location>
        <begin position="19"/>
        <end position="80"/>
    </location>
</feature>
<dbReference type="Pfam" id="PF24732">
    <property type="entry name" value="ParE_like"/>
    <property type="match status" value="1"/>
</dbReference>
<dbReference type="SUPFAM" id="SSF143011">
    <property type="entry name" value="RelE-like"/>
    <property type="match status" value="1"/>
</dbReference>
<reference evidence="2" key="1">
    <citation type="journal article" date="2020" name="mSystems">
        <title>Genome- and Community-Level Interaction Insights into Carbon Utilization and Element Cycling Functions of Hydrothermarchaeota in Hydrothermal Sediment.</title>
        <authorList>
            <person name="Zhou Z."/>
            <person name="Liu Y."/>
            <person name="Xu W."/>
            <person name="Pan J."/>
            <person name="Luo Z.H."/>
            <person name="Li M."/>
        </authorList>
    </citation>
    <scope>NUCLEOTIDE SEQUENCE [LARGE SCALE GENOMIC DNA]</scope>
    <source>
        <strain evidence="2">HyVt-483</strain>
    </source>
</reference>
<accession>A0A7C3CLF9</accession>
<gene>
    <name evidence="2" type="ORF">ENJ40_00255</name>
</gene>
<organism evidence="2">
    <name type="scientific">Thermosulfurimonas dismutans</name>
    <dbReference type="NCBI Taxonomy" id="999894"/>
    <lineage>
        <taxon>Bacteria</taxon>
        <taxon>Pseudomonadati</taxon>
        <taxon>Thermodesulfobacteriota</taxon>
        <taxon>Thermodesulfobacteria</taxon>
        <taxon>Thermodesulfobacteriales</taxon>
        <taxon>Thermodesulfobacteriaceae</taxon>
        <taxon>Thermosulfurimonas</taxon>
    </lineage>
</organism>
<proteinExistence type="predicted"/>
<dbReference type="Proteomes" id="UP000886043">
    <property type="component" value="Unassembled WGS sequence"/>
</dbReference>
<evidence type="ECO:0000259" key="1">
    <source>
        <dbReference type="Pfam" id="PF24732"/>
    </source>
</evidence>
<comment type="caution">
    <text evidence="2">The sequence shown here is derived from an EMBL/GenBank/DDBJ whole genome shotgun (WGS) entry which is preliminary data.</text>
</comment>
<dbReference type="InterPro" id="IPR056925">
    <property type="entry name" value="ParE-like"/>
</dbReference>
<dbReference type="AlphaFoldDB" id="A0A7C3CLF9"/>
<dbReference type="EMBL" id="DRMH01000006">
    <property type="protein sequence ID" value="HFC96875.1"/>
    <property type="molecule type" value="Genomic_DNA"/>
</dbReference>
<evidence type="ECO:0000313" key="2">
    <source>
        <dbReference type="EMBL" id="HFC96875.1"/>
    </source>
</evidence>
<sequence length="100" mass="11938">MHKATSRFWKCFESLPRTVQKRAREQFELLKRDPRHPSLHFKKVGKFWSVRISDYYRALAIWDGDDYIWVWIGTHEEYERMLKHFSPPVSRGSGGGEGKP</sequence>
<dbReference type="Gene3D" id="3.30.2310.20">
    <property type="entry name" value="RelE-like"/>
    <property type="match status" value="1"/>
</dbReference>
<protein>
    <recommendedName>
        <fullName evidence="1">ParE-like toxin domain-containing protein</fullName>
    </recommendedName>
</protein>
<name>A0A7C3CLF9_9BACT</name>
<dbReference type="InterPro" id="IPR035093">
    <property type="entry name" value="RelE/ParE_toxin_dom_sf"/>
</dbReference>